<protein>
    <recommendedName>
        <fullName evidence="4">Secreted protein</fullName>
    </recommendedName>
</protein>
<dbReference type="RefSeq" id="WP_275780480.1">
    <property type="nucleotide sequence ID" value="NZ_BAABDE010000015.1"/>
</dbReference>
<feature type="signal peptide" evidence="1">
    <location>
        <begin position="1"/>
        <end position="33"/>
    </location>
</feature>
<evidence type="ECO:0000313" key="3">
    <source>
        <dbReference type="Proteomes" id="UP001501009"/>
    </source>
</evidence>
<comment type="caution">
    <text evidence="2">The sequence shown here is derived from an EMBL/GenBank/DDBJ whole genome shotgun (WGS) entry which is preliminary data.</text>
</comment>
<accession>A0ABP7HS51</accession>
<evidence type="ECO:0000256" key="1">
    <source>
        <dbReference type="SAM" id="SignalP"/>
    </source>
</evidence>
<keyword evidence="1" id="KW-0732">Signal</keyword>
<sequence>MINNSYPSAWRAVVAAALLSTAAALATAAPAQAAEPAQTQQGQVYAWVSDGWGGGTLTSSPAGINCHQGAISGDPYAGGEQPNPTGTCSASFPVGTTVTFTATADPGSYVNIGPDPASLTVVSGYNSVWVMFCPQDGLCSS</sequence>
<gene>
    <name evidence="2" type="ORF">GCM10022403_032680</name>
</gene>
<dbReference type="EMBL" id="BAABDE010000015">
    <property type="protein sequence ID" value="GAA3796301.1"/>
    <property type="molecule type" value="Genomic_DNA"/>
</dbReference>
<proteinExistence type="predicted"/>
<evidence type="ECO:0008006" key="4">
    <source>
        <dbReference type="Google" id="ProtNLM"/>
    </source>
</evidence>
<name>A0ABP7HS51_9ACTN</name>
<reference evidence="3" key="1">
    <citation type="journal article" date="2019" name="Int. J. Syst. Evol. Microbiol.">
        <title>The Global Catalogue of Microorganisms (GCM) 10K type strain sequencing project: providing services to taxonomists for standard genome sequencing and annotation.</title>
        <authorList>
            <consortium name="The Broad Institute Genomics Platform"/>
            <consortium name="The Broad Institute Genome Sequencing Center for Infectious Disease"/>
            <person name="Wu L."/>
            <person name="Ma J."/>
        </authorList>
    </citation>
    <scope>NUCLEOTIDE SEQUENCE [LARGE SCALE GENOMIC DNA]</scope>
    <source>
        <strain evidence="3">JCM 17138</strain>
    </source>
</reference>
<keyword evidence="3" id="KW-1185">Reference proteome</keyword>
<evidence type="ECO:0000313" key="2">
    <source>
        <dbReference type="EMBL" id="GAA3796301.1"/>
    </source>
</evidence>
<dbReference type="Proteomes" id="UP001501009">
    <property type="component" value="Unassembled WGS sequence"/>
</dbReference>
<organism evidence="2 3">
    <name type="scientific">Streptomyces coacervatus</name>
    <dbReference type="NCBI Taxonomy" id="647381"/>
    <lineage>
        <taxon>Bacteria</taxon>
        <taxon>Bacillati</taxon>
        <taxon>Actinomycetota</taxon>
        <taxon>Actinomycetes</taxon>
        <taxon>Kitasatosporales</taxon>
        <taxon>Streptomycetaceae</taxon>
        <taxon>Streptomyces</taxon>
    </lineage>
</organism>
<feature type="chain" id="PRO_5045352589" description="Secreted protein" evidence="1">
    <location>
        <begin position="34"/>
        <end position="141"/>
    </location>
</feature>